<gene>
    <name evidence="2" type="ORF">CH63R_09543</name>
</gene>
<comment type="caution">
    <text evidence="2">The sequence shown here is derived from an EMBL/GenBank/DDBJ whole genome shotgun (WGS) entry which is preliminary data.</text>
</comment>
<dbReference type="RefSeq" id="XP_018156540.1">
    <property type="nucleotide sequence ID" value="XM_018304517.1"/>
</dbReference>
<evidence type="ECO:0000313" key="3">
    <source>
        <dbReference type="Proteomes" id="UP000092177"/>
    </source>
</evidence>
<feature type="compositionally biased region" description="Gly residues" evidence="1">
    <location>
        <begin position="120"/>
        <end position="130"/>
    </location>
</feature>
<proteinExistence type="predicted"/>
<feature type="region of interest" description="Disordered" evidence="1">
    <location>
        <begin position="1"/>
        <end position="130"/>
    </location>
</feature>
<protein>
    <submittedName>
        <fullName evidence="2">Uncharacterized protein</fullName>
    </submittedName>
</protein>
<dbReference type="AlphaFoldDB" id="A0A1B7Y7J0"/>
<dbReference type="Proteomes" id="UP000092177">
    <property type="component" value="Chromosome 6"/>
</dbReference>
<evidence type="ECO:0000256" key="1">
    <source>
        <dbReference type="SAM" id="MobiDB-lite"/>
    </source>
</evidence>
<name>A0A1B7Y7J0_COLHI</name>
<dbReference type="GeneID" id="28868624"/>
<evidence type="ECO:0000313" key="2">
    <source>
        <dbReference type="EMBL" id="OBR08022.1"/>
    </source>
</evidence>
<keyword evidence="3" id="KW-1185">Reference proteome</keyword>
<dbReference type="VEuPathDB" id="FungiDB:CH63R_09543"/>
<dbReference type="EMBL" id="LTAN01000006">
    <property type="protein sequence ID" value="OBR08022.1"/>
    <property type="molecule type" value="Genomic_DNA"/>
</dbReference>
<feature type="compositionally biased region" description="Polar residues" evidence="1">
    <location>
        <begin position="43"/>
        <end position="54"/>
    </location>
</feature>
<accession>A0A1B7Y7J0</accession>
<dbReference type="KEGG" id="chig:CH63R_09543"/>
<reference evidence="3" key="1">
    <citation type="journal article" date="2017" name="BMC Genomics">
        <title>Gapless genome assembly of Colletotrichum higginsianum reveals chromosome structure and association of transposable elements with secondary metabolite gene clusters.</title>
        <authorList>
            <person name="Dallery J.-F."/>
            <person name="Lapalu N."/>
            <person name="Zampounis A."/>
            <person name="Pigne S."/>
            <person name="Luyten I."/>
            <person name="Amselem J."/>
            <person name="Wittenberg A.H.J."/>
            <person name="Zhou S."/>
            <person name="de Queiroz M.V."/>
            <person name="Robin G.P."/>
            <person name="Auger A."/>
            <person name="Hainaut M."/>
            <person name="Henrissat B."/>
            <person name="Kim K.-T."/>
            <person name="Lee Y.-H."/>
            <person name="Lespinet O."/>
            <person name="Schwartz D.C."/>
            <person name="Thon M.R."/>
            <person name="O'Connell R.J."/>
        </authorList>
    </citation>
    <scope>NUCLEOTIDE SEQUENCE [LARGE SCALE GENOMIC DNA]</scope>
    <source>
        <strain evidence="3">IMI 349063</strain>
    </source>
</reference>
<organism evidence="2 3">
    <name type="scientific">Colletotrichum higginsianum (strain IMI 349063)</name>
    <name type="common">Crucifer anthracnose fungus</name>
    <dbReference type="NCBI Taxonomy" id="759273"/>
    <lineage>
        <taxon>Eukaryota</taxon>
        <taxon>Fungi</taxon>
        <taxon>Dikarya</taxon>
        <taxon>Ascomycota</taxon>
        <taxon>Pezizomycotina</taxon>
        <taxon>Sordariomycetes</taxon>
        <taxon>Hypocreomycetidae</taxon>
        <taxon>Glomerellales</taxon>
        <taxon>Glomerellaceae</taxon>
        <taxon>Colletotrichum</taxon>
        <taxon>Colletotrichum destructivum species complex</taxon>
    </lineage>
</organism>
<sequence length="130" mass="13398">MSDLVALPGKMNRTAPLWPRSTSPNEAAVASQTSEHRVGGGHVNSQRPQRSSGLGINPMPSGCRPISRATTDCPDSKPARQSPQLSYLGCVQKSPVARSQDAEQQGTPGRSERSDRLCGGSEGGGGGGGS</sequence>
<feature type="compositionally biased region" description="Polar residues" evidence="1">
    <location>
        <begin position="20"/>
        <end position="33"/>
    </location>
</feature>